<feature type="compositionally biased region" description="Low complexity" evidence="1">
    <location>
        <begin position="194"/>
        <end position="206"/>
    </location>
</feature>
<dbReference type="AlphaFoldDB" id="A0A846ZMY1"/>
<dbReference type="EMBL" id="JAAZQD010000003">
    <property type="protein sequence ID" value="NKZ38899.1"/>
    <property type="molecule type" value="Genomic_DNA"/>
</dbReference>
<keyword evidence="3" id="KW-1185">Reference proteome</keyword>
<evidence type="ECO:0000313" key="2">
    <source>
        <dbReference type="EMBL" id="NKZ38899.1"/>
    </source>
</evidence>
<gene>
    <name evidence="2" type="ORF">HF690_07990</name>
</gene>
<organism evidence="2 3">
    <name type="scientific">Oleiagrimonas citrea</name>
    <dbReference type="NCBI Taxonomy" id="1665687"/>
    <lineage>
        <taxon>Bacteria</taxon>
        <taxon>Pseudomonadati</taxon>
        <taxon>Pseudomonadota</taxon>
        <taxon>Gammaproteobacteria</taxon>
        <taxon>Lysobacterales</taxon>
        <taxon>Rhodanobacteraceae</taxon>
        <taxon>Oleiagrimonas</taxon>
    </lineage>
</organism>
<accession>A0A846ZMY1</accession>
<dbReference type="RefSeq" id="WP_168609080.1">
    <property type="nucleotide sequence ID" value="NZ_JAAZQD010000003.1"/>
</dbReference>
<comment type="caution">
    <text evidence="2">The sequence shown here is derived from an EMBL/GenBank/DDBJ whole genome shotgun (WGS) entry which is preliminary data.</text>
</comment>
<proteinExistence type="predicted"/>
<protein>
    <submittedName>
        <fullName evidence="2">Uncharacterized protein</fullName>
    </submittedName>
</protein>
<feature type="region of interest" description="Disordered" evidence="1">
    <location>
        <begin position="169"/>
        <end position="206"/>
    </location>
</feature>
<evidence type="ECO:0000313" key="3">
    <source>
        <dbReference type="Proteomes" id="UP000541636"/>
    </source>
</evidence>
<evidence type="ECO:0000256" key="1">
    <source>
        <dbReference type="SAM" id="MobiDB-lite"/>
    </source>
</evidence>
<name>A0A846ZMY1_9GAMM</name>
<sequence length="393" mass="43578">MENLVVTDERTLACIGLNGFERARLRLLLAEAGERVQARWRMGQPEQADLLILAPGSLEAEAAALRARGRGVRCVHLGAPGDVGDEFLPAGFGVDDVVRVLKSVRAAQAPVQRVDARSPEFFQTETGGTLADDHVIPEAVDLERFLRRDSGEHTLEKIVPYQLEDTTSIEPVERVAPSSRAQARSSERDPFARSASSSSAASSSLSGVQADYGTGLNMKDEHDASGHPLSFYLTGQALMAPSQIVLEGTEPLILDPKNGVYMIVGDLASARPYATAHWRSADFERLTTRELERWRALCEPQPYLRLRWLIALCNGDGWLPRHLDPGGSYRVREMLHPGPHFEAQVRIGQVLRDWLRLHEVAAQAGVDMQSVFDTVAAYDAIGWLEWRPRERFR</sequence>
<reference evidence="2 3" key="1">
    <citation type="journal article" date="2017" name="Int. J. Syst. Evol. Microbiol.">
        <title>Oleiagrimonas citrea sp. nov., a marine bacterium isolated from tidal flat sediment and emended description of the genus Oleiagrimonas Fang et al. 2015 and Oleiagrimonas soli.</title>
        <authorList>
            <person name="Yang S.H."/>
            <person name="Seo H.S."/>
            <person name="Seong C.N."/>
            <person name="Kwon K.K."/>
        </authorList>
    </citation>
    <scope>NUCLEOTIDE SEQUENCE [LARGE SCALE GENOMIC DNA]</scope>
    <source>
        <strain evidence="2 3">MEBiC09124</strain>
    </source>
</reference>
<dbReference type="Proteomes" id="UP000541636">
    <property type="component" value="Unassembled WGS sequence"/>
</dbReference>